<evidence type="ECO:0000256" key="4">
    <source>
        <dbReference type="ARBA" id="ARBA00022630"/>
    </source>
</evidence>
<dbReference type="OrthoDB" id="9772484at2"/>
<dbReference type="EMBL" id="SHKP01000004">
    <property type="protein sequence ID" value="RZU02369.1"/>
    <property type="molecule type" value="Genomic_DNA"/>
</dbReference>
<dbReference type="InterPro" id="IPR036155">
    <property type="entry name" value="Crypto/Photolyase_N_sf"/>
</dbReference>
<dbReference type="PROSITE" id="PS51645">
    <property type="entry name" value="PHR_CRY_ALPHA_BETA"/>
    <property type="match status" value="1"/>
</dbReference>
<comment type="cofactor">
    <cofactor evidence="8">
        <name>FAD</name>
        <dbReference type="ChEBI" id="CHEBI:57692"/>
    </cofactor>
    <text evidence="8">Binds 1 FAD per subunit.</text>
</comment>
<protein>
    <recommendedName>
        <fullName evidence="3">Deoxyribodipyrimidine photo-lyase</fullName>
        <ecNumber evidence="2">4.1.99.3</ecNumber>
    </recommendedName>
</protein>
<dbReference type="GO" id="GO:0071949">
    <property type="term" value="F:FAD binding"/>
    <property type="evidence" value="ECO:0007669"/>
    <property type="project" value="TreeGrafter"/>
</dbReference>
<evidence type="ECO:0000256" key="9">
    <source>
        <dbReference type="PIRSR" id="PIRSR602081-2"/>
    </source>
</evidence>
<evidence type="ECO:0000256" key="8">
    <source>
        <dbReference type="PIRSR" id="PIRSR602081-1"/>
    </source>
</evidence>
<dbReference type="GO" id="GO:0003904">
    <property type="term" value="F:deoxyribodipyrimidine photo-lyase activity"/>
    <property type="evidence" value="ECO:0007669"/>
    <property type="project" value="UniProtKB-EC"/>
</dbReference>
<evidence type="ECO:0000256" key="10">
    <source>
        <dbReference type="RuleBase" id="RU004182"/>
    </source>
</evidence>
<dbReference type="Pfam" id="PF00875">
    <property type="entry name" value="DNA_photolyase"/>
    <property type="match status" value="1"/>
</dbReference>
<dbReference type="Gene3D" id="3.40.50.620">
    <property type="entry name" value="HUPs"/>
    <property type="match status" value="1"/>
</dbReference>
<comment type="cofactor">
    <cofactor evidence="1">
        <name>(6R)-5,10-methylene-5,6,7,8-tetrahydrofolate</name>
        <dbReference type="ChEBI" id="CHEBI:15636"/>
    </cofactor>
</comment>
<evidence type="ECO:0000256" key="3">
    <source>
        <dbReference type="ARBA" id="ARBA00014046"/>
    </source>
</evidence>
<dbReference type="InterPro" id="IPR005101">
    <property type="entry name" value="Cryptochr/Photolyase_FAD-bd"/>
</dbReference>
<dbReference type="SUPFAM" id="SSF52425">
    <property type="entry name" value="Cryptochrome/photolyase, N-terminal domain"/>
    <property type="match status" value="1"/>
</dbReference>
<sequence>MTQVPGKPLDAALVWCRRDLRAHDHAALYHALKAARRVFVAFVFDTEILDALLQQGQRADRRVEFIRDSLVDLDRQLQALAQRASTPGAGLIVLHGLARDEIPRLARELHVQAVYANRDYEPAAVARDARVRGALADAGIGFHTSKDQVVFETDELLTATGGPYGVFTPYRNAWLKKLDGFFVQPYPVAKYADALAPLPAALVAPWNGERVPTLAAIGFEATNLAQLKILPGTAGARELLHEFVAERIDRYEDTRNFPAVKGPSYLSAHLRFGTLSIRELAGIAWDRMRGGSRGAEVWLSELIWRDFYHQVLHHHPQVDGKSFRPEYDRIKWEHGKHADELFAAWCQGRTGYPLVDAAMQQINQTGYMHNRLRMVVASFLAKDLGLDWRRGESYFATHLNDFDLAANNGGWQWASSSGCDAQPYFRIFNPVSQSQKFDPQGKFIRRYLPQLAGLSDAAIHAPWQASPVELEAAGLVLGRDYPKPIVDHALAREKTLERYAVVKRAS</sequence>
<dbReference type="Gene3D" id="1.25.40.80">
    <property type="match status" value="1"/>
</dbReference>
<dbReference type="InterPro" id="IPR018394">
    <property type="entry name" value="DNA_photolyase_1_CS_C"/>
</dbReference>
<keyword evidence="13" id="KW-1185">Reference proteome</keyword>
<comment type="caution">
    <text evidence="12">The sequence shown here is derived from an EMBL/GenBank/DDBJ whole genome shotgun (WGS) entry which is preliminary data.</text>
</comment>
<dbReference type="GO" id="GO:0009416">
    <property type="term" value="P:response to light stimulus"/>
    <property type="evidence" value="ECO:0007669"/>
    <property type="project" value="TreeGrafter"/>
</dbReference>
<dbReference type="RefSeq" id="WP_130430136.1">
    <property type="nucleotide sequence ID" value="NZ_SHKP01000004.1"/>
</dbReference>
<gene>
    <name evidence="12" type="ORF">EV670_0392</name>
</gene>
<dbReference type="PANTHER" id="PTHR11455">
    <property type="entry name" value="CRYPTOCHROME"/>
    <property type="match status" value="1"/>
</dbReference>
<evidence type="ECO:0000256" key="5">
    <source>
        <dbReference type="ARBA" id="ARBA00022827"/>
    </source>
</evidence>
<dbReference type="EC" id="4.1.99.3" evidence="2"/>
<proteinExistence type="inferred from homology"/>
<dbReference type="Proteomes" id="UP000293671">
    <property type="component" value="Unassembled WGS sequence"/>
</dbReference>
<dbReference type="Gene3D" id="1.10.579.10">
    <property type="entry name" value="DNA Cyclobutane Dipyrimidine Photolyase, subunit A, domain 3"/>
    <property type="match status" value="1"/>
</dbReference>
<evidence type="ECO:0000256" key="1">
    <source>
        <dbReference type="ARBA" id="ARBA00001932"/>
    </source>
</evidence>
<evidence type="ECO:0000256" key="7">
    <source>
        <dbReference type="ARBA" id="ARBA00033999"/>
    </source>
</evidence>
<evidence type="ECO:0000259" key="11">
    <source>
        <dbReference type="PROSITE" id="PS51645"/>
    </source>
</evidence>
<keyword evidence="4 8" id="KW-0285">Flavoprotein</keyword>
<evidence type="ECO:0000313" key="13">
    <source>
        <dbReference type="Proteomes" id="UP000293671"/>
    </source>
</evidence>
<dbReference type="InterPro" id="IPR006050">
    <property type="entry name" value="DNA_photolyase_N"/>
</dbReference>
<dbReference type="PANTHER" id="PTHR11455:SF9">
    <property type="entry name" value="CRYPTOCHROME CIRCADIAN CLOCK 5 ISOFORM X1"/>
    <property type="match status" value="1"/>
</dbReference>
<comment type="catalytic activity">
    <reaction evidence="7">
        <text>cyclobutadipyrimidine (in DNA) = 2 pyrimidine residues (in DNA).</text>
        <dbReference type="EC" id="4.1.99.3"/>
    </reaction>
</comment>
<feature type="site" description="Electron transfer via tryptophanyl radical" evidence="9">
    <location>
        <position position="411"/>
    </location>
</feature>
<keyword evidence="6 10" id="KW-0157">Chromophore</keyword>
<dbReference type="InterPro" id="IPR036134">
    <property type="entry name" value="Crypto/Photolyase_FAD-like_sf"/>
</dbReference>
<dbReference type="PRINTS" id="PR00147">
    <property type="entry name" value="DNAPHOTLYASE"/>
</dbReference>
<dbReference type="InterPro" id="IPR014729">
    <property type="entry name" value="Rossmann-like_a/b/a_fold"/>
</dbReference>
<feature type="binding site" evidence="8">
    <location>
        <begin position="301"/>
        <end position="308"/>
    </location>
    <ligand>
        <name>FAD</name>
        <dbReference type="ChEBI" id="CHEBI:57692"/>
    </ligand>
</feature>
<dbReference type="FunFam" id="1.10.579.10:FF:000003">
    <property type="entry name" value="Deoxyribodipyrimidine photo-lyase"/>
    <property type="match status" value="1"/>
</dbReference>
<feature type="domain" description="Photolyase/cryptochrome alpha/beta" evidence="11">
    <location>
        <begin position="10"/>
        <end position="150"/>
    </location>
</feature>
<feature type="binding site" evidence="8">
    <location>
        <position position="298"/>
    </location>
    <ligand>
        <name>FAD</name>
        <dbReference type="ChEBI" id="CHEBI:57692"/>
    </ligand>
</feature>
<feature type="binding site" evidence="8">
    <location>
        <begin position="401"/>
        <end position="403"/>
    </location>
    <ligand>
        <name>FAD</name>
        <dbReference type="ChEBI" id="CHEBI:57692"/>
    </ligand>
</feature>
<dbReference type="PROSITE" id="PS00691">
    <property type="entry name" value="DNA_PHOTOLYASES_1_2"/>
    <property type="match status" value="1"/>
</dbReference>
<dbReference type="AlphaFoldDB" id="A0A4Q7W1G8"/>
<evidence type="ECO:0000256" key="6">
    <source>
        <dbReference type="ARBA" id="ARBA00022991"/>
    </source>
</evidence>
<accession>A0A4Q7W1G8</accession>
<dbReference type="GO" id="GO:0000719">
    <property type="term" value="P:photoreactive repair"/>
    <property type="evidence" value="ECO:0007669"/>
    <property type="project" value="UniProtKB-ARBA"/>
</dbReference>
<feature type="site" description="Electron transfer via tryptophanyl radical" evidence="9">
    <location>
        <position position="388"/>
    </location>
</feature>
<organism evidence="12 13">
    <name type="scientific">Rivibacter subsaxonicus</name>
    <dbReference type="NCBI Taxonomy" id="457575"/>
    <lineage>
        <taxon>Bacteria</taxon>
        <taxon>Pseudomonadati</taxon>
        <taxon>Pseudomonadota</taxon>
        <taxon>Betaproteobacteria</taxon>
        <taxon>Burkholderiales</taxon>
        <taxon>Rivibacter</taxon>
    </lineage>
</organism>
<dbReference type="Pfam" id="PF03441">
    <property type="entry name" value="FAD_binding_7"/>
    <property type="match status" value="1"/>
</dbReference>
<keyword evidence="5 8" id="KW-0274">FAD</keyword>
<dbReference type="InterPro" id="IPR002081">
    <property type="entry name" value="Cryptochrome/DNA_photolyase_1"/>
</dbReference>
<keyword evidence="12" id="KW-0456">Lyase</keyword>
<dbReference type="SUPFAM" id="SSF48173">
    <property type="entry name" value="Cryptochrome/photolyase FAD-binding domain"/>
    <property type="match status" value="1"/>
</dbReference>
<name>A0A4Q7W1G8_9BURK</name>
<comment type="similarity">
    <text evidence="10">Belongs to the DNA photolyase family.</text>
</comment>
<dbReference type="GO" id="GO:0003677">
    <property type="term" value="F:DNA binding"/>
    <property type="evidence" value="ECO:0007669"/>
    <property type="project" value="TreeGrafter"/>
</dbReference>
<reference evidence="12 13" key="1">
    <citation type="submission" date="2019-02" db="EMBL/GenBank/DDBJ databases">
        <title>Genomic Encyclopedia of Type Strains, Phase IV (KMG-IV): sequencing the most valuable type-strain genomes for metagenomic binning, comparative biology and taxonomic classification.</title>
        <authorList>
            <person name="Goeker M."/>
        </authorList>
    </citation>
    <scope>NUCLEOTIDE SEQUENCE [LARGE SCALE GENOMIC DNA]</scope>
    <source>
        <strain evidence="12 13">DSM 19570</strain>
    </source>
</reference>
<feature type="site" description="Electron transfer via tryptophanyl radical" evidence="9">
    <location>
        <position position="332"/>
    </location>
</feature>
<evidence type="ECO:0000256" key="2">
    <source>
        <dbReference type="ARBA" id="ARBA00013149"/>
    </source>
</evidence>
<feature type="binding site" evidence="8">
    <location>
        <position position="251"/>
    </location>
    <ligand>
        <name>FAD</name>
        <dbReference type="ChEBI" id="CHEBI:57692"/>
    </ligand>
</feature>
<evidence type="ECO:0000313" key="12">
    <source>
        <dbReference type="EMBL" id="RZU02369.1"/>
    </source>
</evidence>